<keyword evidence="1" id="KW-0677">Repeat</keyword>
<feature type="coiled-coil region" evidence="3">
    <location>
        <begin position="221"/>
        <end position="248"/>
    </location>
</feature>
<dbReference type="Gene3D" id="1.25.40.10">
    <property type="entry name" value="Tetratricopeptide repeat domain"/>
    <property type="match status" value="1"/>
</dbReference>
<evidence type="ECO:0000259" key="4">
    <source>
        <dbReference type="PROSITE" id="PS51352"/>
    </source>
</evidence>
<dbReference type="Pfam" id="PF18253">
    <property type="entry name" value="HipN"/>
    <property type="match status" value="1"/>
</dbReference>
<protein>
    <recommendedName>
        <fullName evidence="4">Thioredoxin domain-containing protein</fullName>
    </recommendedName>
</protein>
<organism evidence="5 6">
    <name type="scientific">Castilleja foliolosa</name>
    <dbReference type="NCBI Taxonomy" id="1961234"/>
    <lineage>
        <taxon>Eukaryota</taxon>
        <taxon>Viridiplantae</taxon>
        <taxon>Streptophyta</taxon>
        <taxon>Embryophyta</taxon>
        <taxon>Tracheophyta</taxon>
        <taxon>Spermatophyta</taxon>
        <taxon>Magnoliopsida</taxon>
        <taxon>eudicotyledons</taxon>
        <taxon>Gunneridae</taxon>
        <taxon>Pentapetalae</taxon>
        <taxon>asterids</taxon>
        <taxon>lamiids</taxon>
        <taxon>Lamiales</taxon>
        <taxon>Orobanchaceae</taxon>
        <taxon>Pedicularideae</taxon>
        <taxon>Castillejinae</taxon>
        <taxon>Castilleja</taxon>
    </lineage>
</organism>
<keyword evidence="6" id="KW-1185">Reference proteome</keyword>
<dbReference type="InterPro" id="IPR036249">
    <property type="entry name" value="Thioredoxin-like_sf"/>
</dbReference>
<dbReference type="FunFam" id="6.10.250.3420:FF:000001">
    <property type="entry name" value="Hsc70-interacting protein-like protein"/>
    <property type="match status" value="1"/>
</dbReference>
<evidence type="ECO:0000256" key="2">
    <source>
        <dbReference type="ARBA" id="ARBA00022803"/>
    </source>
</evidence>
<dbReference type="CDD" id="cd02947">
    <property type="entry name" value="TRX_family"/>
    <property type="match status" value="1"/>
</dbReference>
<dbReference type="PANTHER" id="PTHR45883:SF7">
    <property type="entry name" value="TPR REPEAT-CONTAINING THIOREDOXIN TDX"/>
    <property type="match status" value="1"/>
</dbReference>
<dbReference type="GO" id="GO:0000118">
    <property type="term" value="C:histone deacetylase complex"/>
    <property type="evidence" value="ECO:0007669"/>
    <property type="project" value="UniProtKB-ARBA"/>
</dbReference>
<dbReference type="GO" id="GO:0006950">
    <property type="term" value="P:response to stress"/>
    <property type="evidence" value="ECO:0007669"/>
    <property type="project" value="UniProtKB-ARBA"/>
</dbReference>
<dbReference type="InterPro" id="IPR034649">
    <property type="entry name" value="Hip_N"/>
</dbReference>
<keyword evidence="2" id="KW-0802">TPR repeat</keyword>
<dbReference type="PROSITE" id="PS00194">
    <property type="entry name" value="THIOREDOXIN_1"/>
    <property type="match status" value="1"/>
</dbReference>
<dbReference type="SUPFAM" id="SSF48452">
    <property type="entry name" value="TPR-like"/>
    <property type="match status" value="1"/>
</dbReference>
<dbReference type="SUPFAM" id="SSF52833">
    <property type="entry name" value="Thioredoxin-like"/>
    <property type="match status" value="1"/>
</dbReference>
<dbReference type="Gene3D" id="6.10.250.3420">
    <property type="match status" value="1"/>
</dbReference>
<dbReference type="FunFam" id="1.25.40.10:FF:000112">
    <property type="entry name" value="FAM10 family protein"/>
    <property type="match status" value="1"/>
</dbReference>
<evidence type="ECO:0000313" key="6">
    <source>
        <dbReference type="Proteomes" id="UP001632038"/>
    </source>
</evidence>
<feature type="domain" description="Thioredoxin" evidence="4">
    <location>
        <begin position="237"/>
        <end position="363"/>
    </location>
</feature>
<comment type="caution">
    <text evidence="5">The sequence shown here is derived from an EMBL/GenBank/DDBJ whole genome shotgun (WGS) entry which is preliminary data.</text>
</comment>
<dbReference type="InterPro" id="IPR017937">
    <property type="entry name" value="Thioredoxin_CS"/>
</dbReference>
<dbReference type="InterPro" id="IPR013766">
    <property type="entry name" value="Thioredoxin_domain"/>
</dbReference>
<proteinExistence type="predicted"/>
<accession>A0ABD3DJ37</accession>
<dbReference type="AlphaFoldDB" id="A0ABD3DJ37"/>
<reference evidence="6" key="1">
    <citation type="journal article" date="2024" name="IScience">
        <title>Strigolactones Initiate the Formation of Haustorium-like Structures in Castilleja.</title>
        <authorList>
            <person name="Buerger M."/>
            <person name="Peterson D."/>
            <person name="Chory J."/>
        </authorList>
    </citation>
    <scope>NUCLEOTIDE SEQUENCE [LARGE SCALE GENOMIC DNA]</scope>
</reference>
<evidence type="ECO:0000256" key="1">
    <source>
        <dbReference type="ARBA" id="ARBA00022737"/>
    </source>
</evidence>
<dbReference type="Gene3D" id="3.40.30.10">
    <property type="entry name" value="Glutaredoxin"/>
    <property type="match status" value="1"/>
</dbReference>
<dbReference type="PROSITE" id="PS51352">
    <property type="entry name" value="THIOREDOXIN_2"/>
    <property type="match status" value="1"/>
</dbReference>
<dbReference type="CDD" id="cd14438">
    <property type="entry name" value="Hip_N"/>
    <property type="match status" value="1"/>
</dbReference>
<evidence type="ECO:0000256" key="3">
    <source>
        <dbReference type="SAM" id="Coils"/>
    </source>
</evidence>
<dbReference type="Pfam" id="PF00085">
    <property type="entry name" value="Thioredoxin"/>
    <property type="match status" value="1"/>
</dbReference>
<sequence length="363" mass="40726">MDAGKIEELKTLVERCKQNPSLLHTPSLAFFKDFLQSMGAQIPETEKSTSKNLVQRNDDEDIVESDVELDISDVVEPDNGPPQKMGDPSVEVTEKDQEVAQLLKAGAMDAISHGLFDDAIDYLTKAIILNPKSAILYENRADVFVKVKKPNAAIRDADAALQIYRYSAKGYKARGMARAMLGLWGEAFPDLSMALMLGFDEEISSVFKKVESNAKKIDEHHRKYECLRKEKELRKNDLKRQKLQESEAASFLEDGQVIGIRSFNELKGKLNAAEKTSQLAVLYFTATWCGPCRYIGPVISGFAENYRKVVFIKVDIDEAPLAAAEYRPTLLPSFFFVRNGREIDNYFGVDMDLLEAKLAQHAV</sequence>
<dbReference type="Proteomes" id="UP001632038">
    <property type="component" value="Unassembled WGS sequence"/>
</dbReference>
<name>A0ABD3DJ37_9LAMI</name>
<dbReference type="PANTHER" id="PTHR45883">
    <property type="entry name" value="HSC70-INTERACTING PROTEIN"/>
    <property type="match status" value="1"/>
</dbReference>
<keyword evidence="3" id="KW-0175">Coiled coil</keyword>
<evidence type="ECO:0000313" key="5">
    <source>
        <dbReference type="EMBL" id="KAL3642278.1"/>
    </source>
</evidence>
<dbReference type="EMBL" id="JAVIJP010000016">
    <property type="protein sequence ID" value="KAL3642278.1"/>
    <property type="molecule type" value="Genomic_DNA"/>
</dbReference>
<gene>
    <name evidence="5" type="ORF">CASFOL_013093</name>
</gene>
<dbReference type="InterPro" id="IPR011990">
    <property type="entry name" value="TPR-like_helical_dom_sf"/>
</dbReference>